<evidence type="ECO:0000313" key="2">
    <source>
        <dbReference type="EMBL" id="MBW0537718.1"/>
    </source>
</evidence>
<dbReference type="InterPro" id="IPR036397">
    <property type="entry name" value="RNaseH_sf"/>
</dbReference>
<name>A0A9Q3FGX7_9BASI</name>
<evidence type="ECO:0008006" key="4">
    <source>
        <dbReference type="Google" id="ProtNLM"/>
    </source>
</evidence>
<keyword evidence="3" id="KW-1185">Reference proteome</keyword>
<gene>
    <name evidence="2" type="ORF">O181_077433</name>
</gene>
<feature type="region of interest" description="Disordered" evidence="1">
    <location>
        <begin position="1"/>
        <end position="25"/>
    </location>
</feature>
<dbReference type="PANTHER" id="PTHR37984">
    <property type="entry name" value="PROTEIN CBG26694"/>
    <property type="match status" value="1"/>
</dbReference>
<feature type="compositionally biased region" description="Polar residues" evidence="1">
    <location>
        <begin position="14"/>
        <end position="25"/>
    </location>
</feature>
<organism evidence="2 3">
    <name type="scientific">Austropuccinia psidii MF-1</name>
    <dbReference type="NCBI Taxonomy" id="1389203"/>
    <lineage>
        <taxon>Eukaryota</taxon>
        <taxon>Fungi</taxon>
        <taxon>Dikarya</taxon>
        <taxon>Basidiomycota</taxon>
        <taxon>Pucciniomycotina</taxon>
        <taxon>Pucciniomycetes</taxon>
        <taxon>Pucciniales</taxon>
        <taxon>Sphaerophragmiaceae</taxon>
        <taxon>Austropuccinia</taxon>
    </lineage>
</organism>
<dbReference type="GO" id="GO:0003676">
    <property type="term" value="F:nucleic acid binding"/>
    <property type="evidence" value="ECO:0007669"/>
    <property type="project" value="InterPro"/>
</dbReference>
<dbReference type="SUPFAM" id="SSF53098">
    <property type="entry name" value="Ribonuclease H-like"/>
    <property type="match status" value="1"/>
</dbReference>
<protein>
    <recommendedName>
        <fullName evidence="4">Integrase catalytic domain-containing protein</fullName>
    </recommendedName>
</protein>
<dbReference type="Gene3D" id="3.30.420.10">
    <property type="entry name" value="Ribonuclease H-like superfamily/Ribonuclease H"/>
    <property type="match status" value="1"/>
</dbReference>
<dbReference type="InterPro" id="IPR012337">
    <property type="entry name" value="RNaseH-like_sf"/>
</dbReference>
<sequence length="96" mass="11139">MDQSLSPAQDFKRSSNCLPSQTDGQTERVNQILEQYLWLYVSYHKDDWNTWLPLAEFSHNNSDHSSTKQSPFFIVNGRDPQFYSVQITQDNPAGKL</sequence>
<dbReference type="Proteomes" id="UP000765509">
    <property type="component" value="Unassembled WGS sequence"/>
</dbReference>
<proteinExistence type="predicted"/>
<evidence type="ECO:0000313" key="3">
    <source>
        <dbReference type="Proteomes" id="UP000765509"/>
    </source>
</evidence>
<evidence type="ECO:0000256" key="1">
    <source>
        <dbReference type="SAM" id="MobiDB-lite"/>
    </source>
</evidence>
<dbReference type="InterPro" id="IPR050951">
    <property type="entry name" value="Retrovirus_Pol_polyprotein"/>
</dbReference>
<dbReference type="EMBL" id="AVOT02042315">
    <property type="protein sequence ID" value="MBW0537718.1"/>
    <property type="molecule type" value="Genomic_DNA"/>
</dbReference>
<accession>A0A9Q3FGX7</accession>
<dbReference type="PANTHER" id="PTHR37984:SF15">
    <property type="entry name" value="INTEGRASE CATALYTIC DOMAIN-CONTAINING PROTEIN"/>
    <property type="match status" value="1"/>
</dbReference>
<dbReference type="AlphaFoldDB" id="A0A9Q3FGX7"/>
<comment type="caution">
    <text evidence="2">The sequence shown here is derived from an EMBL/GenBank/DDBJ whole genome shotgun (WGS) entry which is preliminary data.</text>
</comment>
<reference evidence="2" key="1">
    <citation type="submission" date="2021-03" db="EMBL/GenBank/DDBJ databases">
        <title>Draft genome sequence of rust myrtle Austropuccinia psidii MF-1, a brazilian biotype.</title>
        <authorList>
            <person name="Quecine M.C."/>
            <person name="Pachon D.M.R."/>
            <person name="Bonatelli M.L."/>
            <person name="Correr F.H."/>
            <person name="Franceschini L.M."/>
            <person name="Leite T.F."/>
            <person name="Margarido G.R.A."/>
            <person name="Almeida C.A."/>
            <person name="Ferrarezi J.A."/>
            <person name="Labate C.A."/>
        </authorList>
    </citation>
    <scope>NUCLEOTIDE SEQUENCE</scope>
    <source>
        <strain evidence="2">MF-1</strain>
    </source>
</reference>